<sequence>MGREDDRTLRALADNRFLLGPGTTSSSSSMGSTVTILRSVLTMASLTGCFFVVMSYLLFMPLRKSPSNLVLWMALFAMAMHLSMILQTGFDMPSVPTLGHCVEIGTTTEFFVIVQELYLAMMTVDLYITTRNPFSYFRTIYYHLIVGTTGAVWAYIFSSDDAVPGASPLGICWFNASHPNAYVYVCIYLVAPLAMIYGVGFMLFIVARNRINDGYDDTSTSAARTLSLRQMKLYVGVSALYWFIVGFGSLIILYGAGLDDVTDPLYSFWSLMFASKGLVIAGLYCHIMRVGSVFHLWRIGDYDPLMKVQGVNWVLRRDVLYFARMGVCESMSPSVQLVPDVDQSKYAVRSLELVGRTDSHRAIFRDYEAGSFDEIRRISGISTESFVRSMSVHTRERFSEGKSGAFLYFTGDQRFILKTCTQAEQQYLLQILPQYIRHLTSFPNSFLSRYVGCYDLIVYDQTVRFIVLANVMQNPSVDVDEFFDLKGSYVGRYDDPMAQGVRKVCKYCGMEFVVGMTQELCKMNPFPNQGHTQEICGKDLNWASRQISLDNELADKIATQLNTDSEFLRSINSIDYSLMVGLHTVGLPRPPRPVVSATPYSSASTPPQNDNATPSYLFHDEDESRDGVHQPIYLKDHSEYEAMASPDSSCVSNVTEDTTKHPGNKNMFGKGTSLDKISSSPTPQLYQHRAEDCVVYLGIIDILTPWSIRKQLEHWFRVYLQCKDRQGISCVDPKQYANRFREHVVAVVIQGKKPPPHLEEKHKQLEKKHSQLPLSQRESLSSAVQQPMMNFQTPPPARAPTMVASDFTGSHLVLDHLPSSRYSGSSSVAAAVGPTSFGQPYGMYSMSSFRSAQQQQYA</sequence>
<evidence type="ECO:0000256" key="6">
    <source>
        <dbReference type="SAM" id="MobiDB-lite"/>
    </source>
</evidence>
<evidence type="ECO:0008006" key="12">
    <source>
        <dbReference type="Google" id="ProtNLM"/>
    </source>
</evidence>
<protein>
    <recommendedName>
        <fullName evidence="12">PIPK domain-containing protein</fullName>
    </recommendedName>
</protein>
<dbReference type="PANTHER" id="PTHR23086:SF8">
    <property type="entry name" value="PHOSPHATIDYLINOSITOL 5-PHOSPHATE 4-KINASE, ISOFORM A"/>
    <property type="match status" value="1"/>
</dbReference>
<dbReference type="GO" id="GO:0046854">
    <property type="term" value="P:phosphatidylinositol phosphate biosynthetic process"/>
    <property type="evidence" value="ECO:0007669"/>
    <property type="project" value="TreeGrafter"/>
</dbReference>
<feature type="compositionally biased region" description="Low complexity" evidence="6">
    <location>
        <begin position="594"/>
        <end position="607"/>
    </location>
</feature>
<evidence type="ECO:0000256" key="1">
    <source>
        <dbReference type="ARBA" id="ARBA00004141"/>
    </source>
</evidence>
<dbReference type="GO" id="GO:0005886">
    <property type="term" value="C:plasma membrane"/>
    <property type="evidence" value="ECO:0007669"/>
    <property type="project" value="TreeGrafter"/>
</dbReference>
<evidence type="ECO:0000313" key="11">
    <source>
        <dbReference type="Proteomes" id="UP000030745"/>
    </source>
</evidence>
<dbReference type="GO" id="GO:0005524">
    <property type="term" value="F:ATP binding"/>
    <property type="evidence" value="ECO:0007669"/>
    <property type="project" value="UniProtKB-UniRule"/>
</dbReference>
<comment type="subcellular location">
    <subcellularLocation>
        <location evidence="1">Membrane</location>
        <topology evidence="1">Multi-pass membrane protein</topology>
    </subcellularLocation>
</comment>
<dbReference type="GO" id="GO:0004888">
    <property type="term" value="F:transmembrane signaling receptor activity"/>
    <property type="evidence" value="ECO:0007669"/>
    <property type="project" value="InterPro"/>
</dbReference>
<accession>A0A067CRR3</accession>
<dbReference type="OrthoDB" id="20783at2759"/>
<dbReference type="STRING" id="695850.A0A067CRR3"/>
<evidence type="ECO:0000313" key="10">
    <source>
        <dbReference type="EMBL" id="KDO29507.1"/>
    </source>
</evidence>
<gene>
    <name evidence="10" type="ORF">SPRG_19929</name>
</gene>
<dbReference type="KEGG" id="spar:SPRG_19929"/>
<proteinExistence type="predicted"/>
<dbReference type="InterPro" id="IPR017981">
    <property type="entry name" value="GPCR_2-like_7TM"/>
</dbReference>
<dbReference type="OMA" id="CKFCGHD"/>
<evidence type="ECO:0000256" key="5">
    <source>
        <dbReference type="PROSITE-ProRule" id="PRU00781"/>
    </source>
</evidence>
<feature type="transmembrane region" description="Helical" evidence="7">
    <location>
        <begin position="233"/>
        <end position="254"/>
    </location>
</feature>
<feature type="domain" description="PIPK" evidence="9">
    <location>
        <begin position="300"/>
        <end position="748"/>
    </location>
</feature>
<feature type="compositionally biased region" description="Polar residues" evidence="6">
    <location>
        <begin position="646"/>
        <end position="656"/>
    </location>
</feature>
<dbReference type="InterPro" id="IPR002498">
    <property type="entry name" value="PInositol-4-P-4/5-kinase_core"/>
</dbReference>
<evidence type="ECO:0000256" key="2">
    <source>
        <dbReference type="ARBA" id="ARBA00022692"/>
    </source>
</evidence>
<keyword evidence="5" id="KW-0547">Nucleotide-binding</keyword>
<feature type="region of interest" description="Disordered" evidence="6">
    <location>
        <begin position="753"/>
        <end position="773"/>
    </location>
</feature>
<feature type="transmembrane region" description="Helical" evidence="7">
    <location>
        <begin position="36"/>
        <end position="57"/>
    </location>
</feature>
<keyword evidence="5" id="KW-0808">Transferase</keyword>
<keyword evidence="2 7" id="KW-0812">Transmembrane</keyword>
<keyword evidence="5" id="KW-0067">ATP-binding</keyword>
<keyword evidence="3 7" id="KW-1133">Transmembrane helix</keyword>
<feature type="region of interest" description="Disordered" evidence="6">
    <location>
        <begin position="645"/>
        <end position="672"/>
    </location>
</feature>
<feature type="transmembrane region" description="Helical" evidence="7">
    <location>
        <begin position="140"/>
        <end position="158"/>
    </location>
</feature>
<organism evidence="10 11">
    <name type="scientific">Saprolegnia parasitica (strain CBS 223.65)</name>
    <dbReference type="NCBI Taxonomy" id="695850"/>
    <lineage>
        <taxon>Eukaryota</taxon>
        <taxon>Sar</taxon>
        <taxon>Stramenopiles</taxon>
        <taxon>Oomycota</taxon>
        <taxon>Saprolegniomycetes</taxon>
        <taxon>Saprolegniales</taxon>
        <taxon>Saprolegniaceae</taxon>
        <taxon>Saprolegnia</taxon>
    </lineage>
</organism>
<dbReference type="Pfam" id="PF01504">
    <property type="entry name" value="PIP5K"/>
    <property type="match status" value="1"/>
</dbReference>
<feature type="transmembrane region" description="Helical" evidence="7">
    <location>
        <begin position="110"/>
        <end position="128"/>
    </location>
</feature>
<evidence type="ECO:0000256" key="3">
    <source>
        <dbReference type="ARBA" id="ARBA00022989"/>
    </source>
</evidence>
<dbReference type="GeneID" id="24141190"/>
<feature type="transmembrane region" description="Helical" evidence="7">
    <location>
        <begin position="69"/>
        <end position="90"/>
    </location>
</feature>
<dbReference type="CDD" id="cd00139">
    <property type="entry name" value="PIPKc"/>
    <property type="match status" value="1"/>
</dbReference>
<keyword evidence="5" id="KW-0418">Kinase</keyword>
<dbReference type="InterPro" id="IPR023610">
    <property type="entry name" value="PInositol-4/5-P-5/4-kinase"/>
</dbReference>
<dbReference type="SMART" id="SM00330">
    <property type="entry name" value="PIPKc"/>
    <property type="match status" value="1"/>
</dbReference>
<evidence type="ECO:0000256" key="4">
    <source>
        <dbReference type="ARBA" id="ARBA00023136"/>
    </source>
</evidence>
<dbReference type="Proteomes" id="UP000030745">
    <property type="component" value="Unassembled WGS sequence"/>
</dbReference>
<name>A0A067CRR3_SAPPC</name>
<feature type="transmembrane region" description="Helical" evidence="7">
    <location>
        <begin position="266"/>
        <end position="287"/>
    </location>
</feature>
<dbReference type="Gene3D" id="1.20.1070.10">
    <property type="entry name" value="Rhodopsin 7-helix transmembrane proteins"/>
    <property type="match status" value="1"/>
</dbReference>
<evidence type="ECO:0000259" key="9">
    <source>
        <dbReference type="PROSITE" id="PS51455"/>
    </source>
</evidence>
<dbReference type="RefSeq" id="XP_012199775.1">
    <property type="nucleotide sequence ID" value="XM_012344385.1"/>
</dbReference>
<dbReference type="GO" id="GO:0016308">
    <property type="term" value="F:1-phosphatidylinositol-4-phosphate 5-kinase activity"/>
    <property type="evidence" value="ECO:0007669"/>
    <property type="project" value="TreeGrafter"/>
</dbReference>
<dbReference type="GO" id="GO:0007166">
    <property type="term" value="P:cell surface receptor signaling pathway"/>
    <property type="evidence" value="ECO:0007669"/>
    <property type="project" value="InterPro"/>
</dbReference>
<feature type="domain" description="G-protein coupled receptors family 2 profile 2" evidence="8">
    <location>
        <begin position="34"/>
        <end position="288"/>
    </location>
</feature>
<dbReference type="SUPFAM" id="SSF56104">
    <property type="entry name" value="SAICAR synthase-like"/>
    <property type="match status" value="1"/>
</dbReference>
<dbReference type="Gene3D" id="3.30.800.10">
    <property type="entry name" value="Phosphatidylinositol Phosphate Kinase II Beta"/>
    <property type="match status" value="1"/>
</dbReference>
<dbReference type="InterPro" id="IPR027484">
    <property type="entry name" value="PInositol-4-P-5-kinase_N"/>
</dbReference>
<feature type="compositionally biased region" description="Basic and acidic residues" evidence="6">
    <location>
        <begin position="756"/>
        <end position="769"/>
    </location>
</feature>
<evidence type="ECO:0000259" key="8">
    <source>
        <dbReference type="PROSITE" id="PS50261"/>
    </source>
</evidence>
<keyword evidence="11" id="KW-1185">Reference proteome</keyword>
<dbReference type="VEuPathDB" id="FungiDB:SPRG_19929"/>
<dbReference type="Gene3D" id="3.30.810.10">
    <property type="entry name" value="2-Layer Sandwich"/>
    <property type="match status" value="1"/>
</dbReference>
<feature type="region of interest" description="Disordered" evidence="6">
    <location>
        <begin position="589"/>
        <end position="613"/>
    </location>
</feature>
<dbReference type="PROSITE" id="PS50261">
    <property type="entry name" value="G_PROTEIN_RECEP_F2_4"/>
    <property type="match status" value="1"/>
</dbReference>
<feature type="transmembrane region" description="Helical" evidence="7">
    <location>
        <begin position="181"/>
        <end position="206"/>
    </location>
</feature>
<keyword evidence="4 7" id="KW-0472">Membrane</keyword>
<dbReference type="InterPro" id="IPR027483">
    <property type="entry name" value="PInositol-4-P-4/5-kinase_C_sf"/>
</dbReference>
<dbReference type="EMBL" id="KK583205">
    <property type="protein sequence ID" value="KDO29507.1"/>
    <property type="molecule type" value="Genomic_DNA"/>
</dbReference>
<reference evidence="10 11" key="1">
    <citation type="journal article" date="2013" name="PLoS Genet.">
        <title>Distinctive expansion of potential virulence genes in the genome of the oomycete fish pathogen Saprolegnia parasitica.</title>
        <authorList>
            <person name="Jiang R.H."/>
            <person name="de Bruijn I."/>
            <person name="Haas B.J."/>
            <person name="Belmonte R."/>
            <person name="Lobach L."/>
            <person name="Christie J."/>
            <person name="van den Ackerveken G."/>
            <person name="Bottin A."/>
            <person name="Bulone V."/>
            <person name="Diaz-Moreno S.M."/>
            <person name="Dumas B."/>
            <person name="Fan L."/>
            <person name="Gaulin E."/>
            <person name="Govers F."/>
            <person name="Grenville-Briggs L.J."/>
            <person name="Horner N.R."/>
            <person name="Levin J.Z."/>
            <person name="Mammella M."/>
            <person name="Meijer H.J."/>
            <person name="Morris P."/>
            <person name="Nusbaum C."/>
            <person name="Oome S."/>
            <person name="Phillips A.J."/>
            <person name="van Rooyen D."/>
            <person name="Rzeszutek E."/>
            <person name="Saraiva M."/>
            <person name="Secombes C.J."/>
            <person name="Seidl M.F."/>
            <person name="Snel B."/>
            <person name="Stassen J.H."/>
            <person name="Sykes S."/>
            <person name="Tripathy S."/>
            <person name="van den Berg H."/>
            <person name="Vega-Arreguin J.C."/>
            <person name="Wawra S."/>
            <person name="Young S.K."/>
            <person name="Zeng Q."/>
            <person name="Dieguez-Uribeondo J."/>
            <person name="Russ C."/>
            <person name="Tyler B.M."/>
            <person name="van West P."/>
        </authorList>
    </citation>
    <scope>NUCLEOTIDE SEQUENCE [LARGE SCALE GENOMIC DNA]</scope>
    <source>
        <strain evidence="10 11">CBS 223.65</strain>
    </source>
</reference>
<dbReference type="PANTHER" id="PTHR23086">
    <property type="entry name" value="PHOSPHATIDYLINOSITOL-4-PHOSPHATE 5-KINASE"/>
    <property type="match status" value="1"/>
</dbReference>
<evidence type="ECO:0000256" key="7">
    <source>
        <dbReference type="SAM" id="Phobius"/>
    </source>
</evidence>
<dbReference type="AlphaFoldDB" id="A0A067CRR3"/>
<dbReference type="PROSITE" id="PS51455">
    <property type="entry name" value="PIPK"/>
    <property type="match status" value="1"/>
</dbReference>